<keyword evidence="1" id="KW-1133">Transmembrane helix</keyword>
<reference evidence="2" key="2">
    <citation type="journal article" date="2023" name="IMA Fungus">
        <title>Comparative genomic study of the Penicillium genus elucidates a diverse pangenome and 15 lateral gene transfer events.</title>
        <authorList>
            <person name="Petersen C."/>
            <person name="Sorensen T."/>
            <person name="Nielsen M.R."/>
            <person name="Sondergaard T.E."/>
            <person name="Sorensen J.L."/>
            <person name="Fitzpatrick D.A."/>
            <person name="Frisvad J.C."/>
            <person name="Nielsen K.L."/>
        </authorList>
    </citation>
    <scope>NUCLEOTIDE SEQUENCE</scope>
    <source>
        <strain evidence="2">IBT 15544</strain>
    </source>
</reference>
<dbReference type="PANTHER" id="PTHR35043:SF8">
    <property type="entry name" value="DUF4220 DOMAIN-CONTAINING PROTEIN"/>
    <property type="match status" value="1"/>
</dbReference>
<dbReference type="EMBL" id="JAPQKR010000004">
    <property type="protein sequence ID" value="KAJ5219256.1"/>
    <property type="molecule type" value="Genomic_DNA"/>
</dbReference>
<dbReference type="Proteomes" id="UP001150904">
    <property type="component" value="Unassembled WGS sequence"/>
</dbReference>
<feature type="transmembrane region" description="Helical" evidence="1">
    <location>
        <begin position="59"/>
        <end position="78"/>
    </location>
</feature>
<reference evidence="2" key="1">
    <citation type="submission" date="2022-12" db="EMBL/GenBank/DDBJ databases">
        <authorList>
            <person name="Petersen C."/>
        </authorList>
    </citation>
    <scope>NUCLEOTIDE SEQUENCE</scope>
    <source>
        <strain evidence="2">IBT 15544</strain>
    </source>
</reference>
<keyword evidence="1" id="KW-0812">Transmembrane</keyword>
<protein>
    <submittedName>
        <fullName evidence="2">Uncharacterized protein</fullName>
    </submittedName>
</protein>
<keyword evidence="3" id="KW-1185">Reference proteome</keyword>
<keyword evidence="1" id="KW-0472">Membrane</keyword>
<dbReference type="RefSeq" id="XP_058313829.1">
    <property type="nucleotide sequence ID" value="XM_058448418.1"/>
</dbReference>
<dbReference type="AlphaFoldDB" id="A0A9W9NG24"/>
<gene>
    <name evidence="2" type="ORF">N7498_001355</name>
</gene>
<feature type="transmembrane region" description="Helical" evidence="1">
    <location>
        <begin position="160"/>
        <end position="182"/>
    </location>
</feature>
<comment type="caution">
    <text evidence="2">The sequence shown here is derived from an EMBL/GenBank/DDBJ whole genome shotgun (WGS) entry which is preliminary data.</text>
</comment>
<feature type="transmembrane region" description="Helical" evidence="1">
    <location>
        <begin position="24"/>
        <end position="44"/>
    </location>
</feature>
<feature type="transmembrane region" description="Helical" evidence="1">
    <location>
        <begin position="188"/>
        <end position="209"/>
    </location>
</feature>
<evidence type="ECO:0000313" key="3">
    <source>
        <dbReference type="Proteomes" id="UP001150904"/>
    </source>
</evidence>
<dbReference type="PANTHER" id="PTHR35043">
    <property type="entry name" value="TRANSCRIPTION FACTOR DOMAIN-CONTAINING PROTEIN"/>
    <property type="match status" value="1"/>
</dbReference>
<dbReference type="GeneID" id="83175718"/>
<evidence type="ECO:0000256" key="1">
    <source>
        <dbReference type="SAM" id="Phobius"/>
    </source>
</evidence>
<evidence type="ECO:0000313" key="2">
    <source>
        <dbReference type="EMBL" id="KAJ5219256.1"/>
    </source>
</evidence>
<organism evidence="2 3">
    <name type="scientific">Penicillium cinerascens</name>
    <dbReference type="NCBI Taxonomy" id="70096"/>
    <lineage>
        <taxon>Eukaryota</taxon>
        <taxon>Fungi</taxon>
        <taxon>Dikarya</taxon>
        <taxon>Ascomycota</taxon>
        <taxon>Pezizomycotina</taxon>
        <taxon>Eurotiomycetes</taxon>
        <taxon>Eurotiomycetidae</taxon>
        <taxon>Eurotiales</taxon>
        <taxon>Aspergillaceae</taxon>
        <taxon>Penicillium</taxon>
    </lineage>
</organism>
<name>A0A9W9NG24_9EURO</name>
<proteinExistence type="predicted"/>
<accession>A0A9W9NG24</accession>
<sequence>MGNSTDTPVSGWVDSPNGRGTQDILWSCGLTILLCCWVSVYPNVGSPNDKWFHPFLDKLKLFCIGLLGPDFLLGIAFGQWSKARESVIQFKYQPPKGKFEWKYIHAFFVNSGGIHLKSPDFPKGFPINAQQLHYLMQYDMVEPLHLESLDISLQNSVDNVARVITVLQAAWFFVGICGRWHAGLPVTTLELTTISFVVIMFATSTIWFFKPSFDRPLSITTKDSKSIQSIRDFSQREVCDTVDGVRTAADRLSLDPPYVAY</sequence>
<dbReference type="OrthoDB" id="9451547at2759"/>